<keyword evidence="3" id="KW-1185">Reference proteome</keyword>
<evidence type="ECO:0000313" key="3">
    <source>
        <dbReference type="Proteomes" id="UP000327493"/>
    </source>
</evidence>
<comment type="caution">
    <text evidence="2">The sequence shown here is derived from an EMBL/GenBank/DDBJ whole genome shotgun (WGS) entry which is preliminary data.</text>
</comment>
<proteinExistence type="predicted"/>
<dbReference type="Proteomes" id="UP000327493">
    <property type="component" value="Chromosome 5"/>
</dbReference>
<feature type="region of interest" description="Disordered" evidence="1">
    <location>
        <begin position="152"/>
        <end position="249"/>
    </location>
</feature>
<organism evidence="2 3">
    <name type="scientific">Etheostoma spectabile</name>
    <name type="common">orangethroat darter</name>
    <dbReference type="NCBI Taxonomy" id="54343"/>
    <lineage>
        <taxon>Eukaryota</taxon>
        <taxon>Metazoa</taxon>
        <taxon>Chordata</taxon>
        <taxon>Craniata</taxon>
        <taxon>Vertebrata</taxon>
        <taxon>Euteleostomi</taxon>
        <taxon>Actinopterygii</taxon>
        <taxon>Neopterygii</taxon>
        <taxon>Teleostei</taxon>
        <taxon>Neoteleostei</taxon>
        <taxon>Acanthomorphata</taxon>
        <taxon>Eupercaria</taxon>
        <taxon>Perciformes</taxon>
        <taxon>Percoidei</taxon>
        <taxon>Percidae</taxon>
        <taxon>Etheostomatinae</taxon>
        <taxon>Etheostoma</taxon>
    </lineage>
</organism>
<feature type="compositionally biased region" description="Basic and acidic residues" evidence="1">
    <location>
        <begin position="220"/>
        <end position="229"/>
    </location>
</feature>
<feature type="compositionally biased region" description="Acidic residues" evidence="1">
    <location>
        <begin position="191"/>
        <end position="201"/>
    </location>
</feature>
<feature type="compositionally biased region" description="Polar residues" evidence="1">
    <location>
        <begin position="233"/>
        <end position="242"/>
    </location>
</feature>
<protein>
    <submittedName>
        <fullName evidence="2">Uncharacterized protein</fullName>
    </submittedName>
</protein>
<feature type="compositionally biased region" description="Polar residues" evidence="1">
    <location>
        <begin position="160"/>
        <end position="170"/>
    </location>
</feature>
<dbReference type="AlphaFoldDB" id="A0A5J5DHW6"/>
<gene>
    <name evidence="2" type="ORF">FQN60_018419</name>
</gene>
<evidence type="ECO:0000256" key="1">
    <source>
        <dbReference type="SAM" id="MobiDB-lite"/>
    </source>
</evidence>
<evidence type="ECO:0000313" key="2">
    <source>
        <dbReference type="EMBL" id="KAA8592964.1"/>
    </source>
</evidence>
<accession>A0A5J5DHW6</accession>
<feature type="compositionally biased region" description="Polar residues" evidence="1">
    <location>
        <begin position="204"/>
        <end position="213"/>
    </location>
</feature>
<reference evidence="2 3" key="1">
    <citation type="submission" date="2019-08" db="EMBL/GenBank/DDBJ databases">
        <title>A chromosome-level genome assembly, high-density linkage maps, and genome scans reveal the genomic architecture of hybrid incompatibilities underlying speciation via character displacement in darters (Percidae: Etheostominae).</title>
        <authorList>
            <person name="Moran R.L."/>
            <person name="Catchen J.M."/>
            <person name="Fuller R.C."/>
        </authorList>
    </citation>
    <scope>NUCLEOTIDE SEQUENCE [LARGE SCALE GENOMIC DNA]</scope>
    <source>
        <strain evidence="2">EspeVRDwgs_2016</strain>
        <tissue evidence="2">Muscle</tissue>
    </source>
</reference>
<sequence length="249" mass="28306">MEMNLGVPEIGFVMEPTVRVTKMVKTVTTRTVRQVPLGPDGLPLPEGSSPLGNYTDSIDRRYMKNGGFITPQATSTLTRSYNNSYNDSYGETPESQYVRHYGLHDGYADLTDNYGSLSRGVNFRPPRYPYLPNSYRPENSYTLPIRKDDYGHVAQPQVPMGNSTVDLNRSQPERFQPEPYGLEDDRRSLGPEEEEPYELEPDYSTANRRTLQGANRGRTHREPLRDVPRVRNGYNQPSQNAQALLCTHD</sequence>
<dbReference type="EMBL" id="VOFY01000005">
    <property type="protein sequence ID" value="KAA8592964.1"/>
    <property type="molecule type" value="Genomic_DNA"/>
</dbReference>
<name>A0A5J5DHW6_9PERO</name>